<dbReference type="OrthoDB" id="916694at2"/>
<dbReference type="RefSeq" id="WP_015333690.1">
    <property type="nucleotide sequence ID" value="NC_020054.1"/>
</dbReference>
<evidence type="ECO:0000313" key="3">
    <source>
        <dbReference type="Proteomes" id="UP000011058"/>
    </source>
</evidence>
<dbReference type="EMBL" id="HE796683">
    <property type="protein sequence ID" value="CCH02591.1"/>
    <property type="molecule type" value="Genomic_DNA"/>
</dbReference>
<accession>I0KEN8</accession>
<dbReference type="PANTHER" id="PTHR47197">
    <property type="entry name" value="PROTEIN NIRF"/>
    <property type="match status" value="1"/>
</dbReference>
<gene>
    <name evidence="2" type="ORF">FAES_4592</name>
</gene>
<dbReference type="InterPro" id="IPR051200">
    <property type="entry name" value="Host-pathogen_enzymatic-act"/>
</dbReference>
<dbReference type="HOGENOM" id="CLU_052479_0_0_10"/>
<name>I0KEN8_9BACT</name>
<feature type="chain" id="PRO_5003630125" evidence="1">
    <location>
        <begin position="21"/>
        <end position="416"/>
    </location>
</feature>
<evidence type="ECO:0000256" key="1">
    <source>
        <dbReference type="SAM" id="SignalP"/>
    </source>
</evidence>
<keyword evidence="3" id="KW-1185">Reference proteome</keyword>
<dbReference type="Proteomes" id="UP000011058">
    <property type="component" value="Chromosome"/>
</dbReference>
<dbReference type="InterPro" id="IPR019405">
    <property type="entry name" value="Lactonase_7-beta_prop"/>
</dbReference>
<dbReference type="PATRIC" id="fig|1166018.3.peg.1560"/>
<reference evidence="2 3" key="1">
    <citation type="journal article" date="2012" name="J. Bacteriol.">
        <title>Genome Sequence of Fibrella aestuarina BUZ 2T, a Filamentous Marine Bacterium.</title>
        <authorList>
            <person name="Filippini M."/>
            <person name="Qi W."/>
            <person name="Blom J."/>
            <person name="Goesmann A."/>
            <person name="Smits T.H."/>
            <person name="Bagheri H.C."/>
        </authorList>
    </citation>
    <scope>NUCLEOTIDE SEQUENCE [LARGE SCALE GENOMIC DNA]</scope>
    <source>
        <strain evidence="3">BUZ 2T</strain>
    </source>
</reference>
<dbReference type="SUPFAM" id="SSF51004">
    <property type="entry name" value="C-terminal (heme d1) domain of cytochrome cd1-nitrite reductase"/>
    <property type="match status" value="1"/>
</dbReference>
<organism evidence="2 3">
    <name type="scientific">Fibrella aestuarina BUZ 2</name>
    <dbReference type="NCBI Taxonomy" id="1166018"/>
    <lineage>
        <taxon>Bacteria</taxon>
        <taxon>Pseudomonadati</taxon>
        <taxon>Bacteroidota</taxon>
        <taxon>Cytophagia</taxon>
        <taxon>Cytophagales</taxon>
        <taxon>Spirosomataceae</taxon>
        <taxon>Fibrella</taxon>
    </lineage>
</organism>
<keyword evidence="1" id="KW-0732">Signal</keyword>
<dbReference type="InterPro" id="IPR011048">
    <property type="entry name" value="Haem_d1_sf"/>
</dbReference>
<dbReference type="eggNOG" id="COG3391">
    <property type="taxonomic scope" value="Bacteria"/>
</dbReference>
<sequence>MKKPHFLAAWLMLAAGTGYAQSPVQFNAKAIVAISDADLSASALVDGNRYTTPGVRDQLTYIQLPLNRNGQGIGTANVSSSMALTDKVLAVSNNGRVGFVVEGRGQLSDSLATIKGINDFAPSNYMFIVDMSAPQKPVVKYRFPTGTGGLSAVALAPNGTSLIVASGEAGKEIKMIDVDATGKPTRVLTAGSPAQGVAITDVAFHPGGQFVAYTTAAGEVGLMKYAIDDKTKKPYVIAHGKAVKVGSQPGSGKFTPDGKYFIIADSKDNKVFAVEFSTEDTPADAKIASQVAVGETPEALAISPDGATVAVVSSLQSGQPFTNAAAGKSEIALFGLQGGQLAAGSKTTVDGIMPQAVEFDKSGDNLAVGVSEYMDYGMRNGGIEFYKVTKGAQPSLTKQPGRISVTRGVHAIRVVN</sequence>
<feature type="signal peptide" evidence="1">
    <location>
        <begin position="1"/>
        <end position="20"/>
    </location>
</feature>
<dbReference type="AlphaFoldDB" id="I0KEN8"/>
<protein>
    <submittedName>
        <fullName evidence="2">Uncharacterized protein</fullName>
    </submittedName>
</protein>
<evidence type="ECO:0000313" key="2">
    <source>
        <dbReference type="EMBL" id="CCH02591.1"/>
    </source>
</evidence>
<dbReference type="PANTHER" id="PTHR47197:SF3">
    <property type="entry name" value="DIHYDRO-HEME D1 DEHYDROGENASE"/>
    <property type="match status" value="1"/>
</dbReference>
<dbReference type="KEGG" id="fae:FAES_4592"/>
<proteinExistence type="predicted"/>
<dbReference type="InterPro" id="IPR015943">
    <property type="entry name" value="WD40/YVTN_repeat-like_dom_sf"/>
</dbReference>
<dbReference type="STRING" id="1166018.FAES_4592"/>
<dbReference type="Gene3D" id="2.130.10.10">
    <property type="entry name" value="YVTN repeat-like/Quinoprotein amine dehydrogenase"/>
    <property type="match status" value="2"/>
</dbReference>
<dbReference type="Pfam" id="PF10282">
    <property type="entry name" value="Lactonase"/>
    <property type="match status" value="1"/>
</dbReference>